<name>A0ABP0TRS5_9BRYO</name>
<dbReference type="InterPro" id="IPR009688">
    <property type="entry name" value="FAM210A/B-like_dom"/>
</dbReference>
<sequence>MAGRVSSLAAGLTQVIAKYWKVALALDLSLSAASFTGCYVAIKNNVDVATKLQRVGLLRNSEGLLTSKVEDEEVKEAATDIERHDEVFAVEISEMQAHDTDVKDKNRMSAVVHAAVSSSEALALAFICNKALWPVRLPIAVALTPRVARLWAGRKRNKRKP</sequence>
<dbReference type="PANTHER" id="PTHR21377">
    <property type="entry name" value="PROTEIN FAM210B, MITOCHONDRIAL"/>
    <property type="match status" value="1"/>
</dbReference>
<dbReference type="Pfam" id="PF06916">
    <property type="entry name" value="FAM210A-B_dom"/>
    <property type="match status" value="1"/>
</dbReference>
<accession>A0ABP0TRS5</accession>
<dbReference type="PANTHER" id="PTHR21377:SF0">
    <property type="entry name" value="PROTEIN FAM210B, MITOCHONDRIAL"/>
    <property type="match status" value="1"/>
</dbReference>
<dbReference type="EMBL" id="OZ019906">
    <property type="protein sequence ID" value="CAK9203263.1"/>
    <property type="molecule type" value="Genomic_DNA"/>
</dbReference>
<proteinExistence type="predicted"/>
<evidence type="ECO:0000313" key="3">
    <source>
        <dbReference type="Proteomes" id="UP001497512"/>
    </source>
</evidence>
<organism evidence="2 3">
    <name type="scientific">Sphagnum troendelagicum</name>
    <dbReference type="NCBI Taxonomy" id="128251"/>
    <lineage>
        <taxon>Eukaryota</taxon>
        <taxon>Viridiplantae</taxon>
        <taxon>Streptophyta</taxon>
        <taxon>Embryophyta</taxon>
        <taxon>Bryophyta</taxon>
        <taxon>Sphagnophytina</taxon>
        <taxon>Sphagnopsida</taxon>
        <taxon>Sphagnales</taxon>
        <taxon>Sphagnaceae</taxon>
        <taxon>Sphagnum</taxon>
    </lineage>
</organism>
<dbReference type="Proteomes" id="UP001497512">
    <property type="component" value="Chromosome 14"/>
</dbReference>
<keyword evidence="3" id="KW-1185">Reference proteome</keyword>
<evidence type="ECO:0000259" key="1">
    <source>
        <dbReference type="Pfam" id="PF06916"/>
    </source>
</evidence>
<evidence type="ECO:0000313" key="2">
    <source>
        <dbReference type="EMBL" id="CAK9203263.1"/>
    </source>
</evidence>
<dbReference type="InterPro" id="IPR045866">
    <property type="entry name" value="FAM210A/B-like"/>
</dbReference>
<reference evidence="2" key="1">
    <citation type="submission" date="2024-02" db="EMBL/GenBank/DDBJ databases">
        <authorList>
            <consortium name="ELIXIR-Norway"/>
            <consortium name="Elixir Norway"/>
        </authorList>
    </citation>
    <scope>NUCLEOTIDE SEQUENCE</scope>
</reference>
<gene>
    <name evidence="2" type="ORF">CSSPTR1EN2_LOCUS6799</name>
</gene>
<feature type="domain" description="DUF1279" evidence="1">
    <location>
        <begin position="14"/>
        <end position="145"/>
    </location>
</feature>
<protein>
    <recommendedName>
        <fullName evidence="1">DUF1279 domain-containing protein</fullName>
    </recommendedName>
</protein>